<dbReference type="Proteomes" id="UP001244563">
    <property type="component" value="Unassembled WGS sequence"/>
</dbReference>
<feature type="transmembrane region" description="Helical" evidence="6">
    <location>
        <begin position="159"/>
        <end position="176"/>
    </location>
</feature>
<evidence type="ECO:0000256" key="4">
    <source>
        <dbReference type="ARBA" id="ARBA00022989"/>
    </source>
</evidence>
<dbReference type="Pfam" id="PF09678">
    <property type="entry name" value="Caa3_CtaG"/>
    <property type="match status" value="1"/>
</dbReference>
<feature type="transmembrane region" description="Helical" evidence="6">
    <location>
        <begin position="129"/>
        <end position="147"/>
    </location>
</feature>
<evidence type="ECO:0000313" key="8">
    <source>
        <dbReference type="Proteomes" id="UP001244563"/>
    </source>
</evidence>
<keyword evidence="8" id="KW-1185">Reference proteome</keyword>
<comment type="caution">
    <text evidence="7">The sequence shown here is derived from an EMBL/GenBank/DDBJ whole genome shotgun (WGS) entry which is preliminary data.</text>
</comment>
<dbReference type="InterPro" id="IPR019108">
    <property type="entry name" value="Caa3_assmbl_CtaG-rel"/>
</dbReference>
<feature type="transmembrane region" description="Helical" evidence="6">
    <location>
        <begin position="12"/>
        <end position="32"/>
    </location>
</feature>
<protein>
    <submittedName>
        <fullName evidence="7">Cytochrome c oxidase assembly factor CtaG</fullName>
    </submittedName>
</protein>
<evidence type="ECO:0000256" key="3">
    <source>
        <dbReference type="ARBA" id="ARBA00022692"/>
    </source>
</evidence>
<dbReference type="EMBL" id="JAUSSW010000003">
    <property type="protein sequence ID" value="MDQ0101992.1"/>
    <property type="molecule type" value="Genomic_DNA"/>
</dbReference>
<evidence type="ECO:0000256" key="6">
    <source>
        <dbReference type="SAM" id="Phobius"/>
    </source>
</evidence>
<dbReference type="RefSeq" id="WP_306877735.1">
    <property type="nucleotide sequence ID" value="NZ_JAUSSW010000003.1"/>
</dbReference>
<evidence type="ECO:0000256" key="2">
    <source>
        <dbReference type="ARBA" id="ARBA00022475"/>
    </source>
</evidence>
<feature type="transmembrane region" description="Helical" evidence="6">
    <location>
        <begin position="242"/>
        <end position="262"/>
    </location>
</feature>
<feature type="transmembrane region" description="Helical" evidence="6">
    <location>
        <begin position="188"/>
        <end position="208"/>
    </location>
</feature>
<evidence type="ECO:0000313" key="7">
    <source>
        <dbReference type="EMBL" id="MDQ0101992.1"/>
    </source>
</evidence>
<accession>A0ABT9TK42</accession>
<sequence length="292" mass="32103">MPPLELLGSAWLIDWAAVAMISTFGVLYGLGIRAATKNGHRWPLWRAAAFYGPGLGSMAVLCCGFTGVYSADLRWAFTLKVSLLLFVVPLLLGLGRPITLARAALPDTGTAVLNAVLAHRVVRFFSNSLAAPLIGLALFSTFLTPAFHALRADPLAETLLTVCIPLLGLLMALPIIEEADFQRSSAYITLEFVFVFIELLADAVPGILLRLNGQVLDHVMTTQAMAGWFPDPLRDQQLAGDVLWFICEIVDLPLIILMFIRFSRSDKREARGFDELTDAQLEELNAQHLNRR</sequence>
<feature type="transmembrane region" description="Helical" evidence="6">
    <location>
        <begin position="75"/>
        <end position="94"/>
    </location>
</feature>
<feature type="transmembrane region" description="Helical" evidence="6">
    <location>
        <begin position="44"/>
        <end position="69"/>
    </location>
</feature>
<comment type="subcellular location">
    <subcellularLocation>
        <location evidence="1">Cell membrane</location>
        <topology evidence="1">Multi-pass membrane protein</topology>
    </subcellularLocation>
</comment>
<evidence type="ECO:0000256" key="1">
    <source>
        <dbReference type="ARBA" id="ARBA00004651"/>
    </source>
</evidence>
<name>A0ABT9TK42_PAENI</name>
<reference evidence="7 8" key="1">
    <citation type="submission" date="2023-07" db="EMBL/GenBank/DDBJ databases">
        <title>Sorghum-associated microbial communities from plants grown in Nebraska, USA.</title>
        <authorList>
            <person name="Schachtman D."/>
        </authorList>
    </citation>
    <scope>NUCLEOTIDE SEQUENCE [LARGE SCALE GENOMIC DNA]</scope>
    <source>
        <strain evidence="7 8">CC523</strain>
    </source>
</reference>
<keyword evidence="2" id="KW-1003">Cell membrane</keyword>
<evidence type="ECO:0000256" key="5">
    <source>
        <dbReference type="ARBA" id="ARBA00023136"/>
    </source>
</evidence>
<gene>
    <name evidence="7" type="ORF">J2T10_001634</name>
</gene>
<proteinExistence type="predicted"/>
<keyword evidence="3 6" id="KW-0812">Transmembrane</keyword>
<keyword evidence="4 6" id="KW-1133">Transmembrane helix</keyword>
<organism evidence="7 8">
    <name type="scientific">Paenarthrobacter nicotinovorans</name>
    <name type="common">Arthrobacter nicotinovorans</name>
    <dbReference type="NCBI Taxonomy" id="29320"/>
    <lineage>
        <taxon>Bacteria</taxon>
        <taxon>Bacillati</taxon>
        <taxon>Actinomycetota</taxon>
        <taxon>Actinomycetes</taxon>
        <taxon>Micrococcales</taxon>
        <taxon>Micrococcaceae</taxon>
        <taxon>Paenarthrobacter</taxon>
    </lineage>
</organism>
<keyword evidence="5 6" id="KW-0472">Membrane</keyword>